<keyword evidence="6" id="KW-0106">Calcium</keyword>
<dbReference type="SMART" id="SM00237">
    <property type="entry name" value="Calx_beta"/>
    <property type="match status" value="3"/>
</dbReference>
<keyword evidence="8" id="KW-0119">Carbohydrate metabolism</keyword>
<keyword evidence="10" id="KW-0624">Polysaccharide degradation</keyword>
<dbReference type="EC" id="3.2.1.4" evidence="2"/>
<evidence type="ECO:0000256" key="4">
    <source>
        <dbReference type="ARBA" id="ARBA00022737"/>
    </source>
</evidence>
<evidence type="ECO:0000256" key="5">
    <source>
        <dbReference type="ARBA" id="ARBA00022801"/>
    </source>
</evidence>
<keyword evidence="14" id="KW-1185">Reference proteome</keyword>
<feature type="region of interest" description="Disordered" evidence="11">
    <location>
        <begin position="793"/>
        <end position="814"/>
    </location>
</feature>
<dbReference type="PANTHER" id="PTHR35923">
    <property type="entry name" value="MAJOR EXTRACELLULAR ENDOGLUCANASE"/>
    <property type="match status" value="1"/>
</dbReference>
<feature type="compositionally biased region" description="Gly residues" evidence="11">
    <location>
        <begin position="800"/>
        <end position="814"/>
    </location>
</feature>
<dbReference type="Proteomes" id="UP001239909">
    <property type="component" value="Unassembled WGS sequence"/>
</dbReference>
<evidence type="ECO:0000256" key="2">
    <source>
        <dbReference type="ARBA" id="ARBA00012601"/>
    </source>
</evidence>
<dbReference type="SMART" id="SM00637">
    <property type="entry name" value="CBD_II"/>
    <property type="match status" value="2"/>
</dbReference>
<dbReference type="SUPFAM" id="SSF141072">
    <property type="entry name" value="CalX-like"/>
    <property type="match status" value="3"/>
</dbReference>
<accession>A0ABQ6LS09</accession>
<comment type="catalytic activity">
    <reaction evidence="1">
        <text>Endohydrolysis of (1-&gt;4)-beta-D-glucosidic linkages in cellulose, lichenin and cereal beta-D-glucans.</text>
        <dbReference type="EC" id="3.2.1.4"/>
    </reaction>
</comment>
<evidence type="ECO:0000256" key="3">
    <source>
        <dbReference type="ARBA" id="ARBA00022729"/>
    </source>
</evidence>
<keyword evidence="4" id="KW-0677">Repeat</keyword>
<keyword evidence="3" id="KW-0732">Signal</keyword>
<dbReference type="SUPFAM" id="SSF49384">
    <property type="entry name" value="Carbohydrate-binding domain"/>
    <property type="match status" value="2"/>
</dbReference>
<sequence length="909" mass="94591">MLSAQYATVNDWSTGFQGAITLTNDAGAAVEGWRVSFRAGFELTQIWGARIVAREGDLITVENLSWNAALAPGEALSFGFLGAPGGEAALVSELEAAAGETGEPVLPLVSVADAEVSETDGIAALTLTLDRPSDSPVSVTVQTLAGSADAADFRPVSEVVVFAPGETEAVVSVEILDDDLVEGPETFTLALSGAEGATIADASATVTILSDDRPEPPTISVAPVEIAEGDPRTVAAAGWFSTEGSRIVDAAGNEVTLTGVNWFGAETTRGAPDGLHTRNWQDMMDQMAELGFNTIRLPFSNDALREGAEAHSINYALNPDLQGLSPLEIIDLIVDYAGEIGLRIILDNHRNAAGDGASSNGLWYGEGVSQAQWVADWAMLAERYADDPTVIGMDLSNEPHGAEWGTGNPDRDWRLGAEAAIEAIHEANPEVLVLVEGIGGNYWWGGNLSGVGANPVRLEQEDKLVYSPHAYPNSIYSQPWFSDPDFPDNLPEIWDQYWGYIAREGIAPVLVGEFGSRFEDPKDVAWMEAFIPYLDELGASWTFWSWNPNSGDTGGILADDWQTPIAGKLEALAPILGGDLSAEPGEGGIDTITEVAVPVTLSAPYDAEVRVDWQTADGTARAGVDYEAASGTLVFAPGETRKVITLEVVADTAAGPDRAFSVLLTGAEGGVLETAEATVTIRDDDDAAAELPALAISDAAVGEGDGEVLVELHLDAPSDEAVTATVTARAGTAGEGDYAFAPVEVAFAPGQTVASVAVSVIDDALVEGDEHFDLVLGEVEGAELADGTGRVTIADNDTDGGPGGGTGGGTGGDDGLTGSIAIDDAWNGGFVARGEVSNAGTAALDGWTFELVTEAQITNIWNATILGHEGDTYLLGNAAYNAELAPGQAVDWGFQAAGQADLGPDALLF</sequence>
<dbReference type="InterPro" id="IPR003644">
    <property type="entry name" value="Calx_beta"/>
</dbReference>
<proteinExistence type="predicted"/>
<dbReference type="Pfam" id="PF00553">
    <property type="entry name" value="CBM_2"/>
    <property type="match status" value="2"/>
</dbReference>
<evidence type="ECO:0000313" key="13">
    <source>
        <dbReference type="EMBL" id="GMG84295.1"/>
    </source>
</evidence>
<keyword evidence="7" id="KW-0136">Cellulose degradation</keyword>
<organism evidence="13 14">
    <name type="scientific">Paralimibaculum aggregatum</name>
    <dbReference type="NCBI Taxonomy" id="3036245"/>
    <lineage>
        <taxon>Bacteria</taxon>
        <taxon>Pseudomonadati</taxon>
        <taxon>Pseudomonadota</taxon>
        <taxon>Alphaproteobacteria</taxon>
        <taxon>Rhodobacterales</taxon>
        <taxon>Paracoccaceae</taxon>
        <taxon>Paralimibaculum</taxon>
    </lineage>
</organism>
<dbReference type="InterPro" id="IPR001919">
    <property type="entry name" value="CBD2"/>
</dbReference>
<evidence type="ECO:0000256" key="11">
    <source>
        <dbReference type="SAM" id="MobiDB-lite"/>
    </source>
</evidence>
<dbReference type="PROSITE" id="PS51173">
    <property type="entry name" value="CBM2"/>
    <property type="match status" value="2"/>
</dbReference>
<dbReference type="Gene3D" id="2.60.40.2030">
    <property type="match status" value="3"/>
</dbReference>
<dbReference type="PANTHER" id="PTHR35923:SF2">
    <property type="entry name" value="ENDOGLUCANASE"/>
    <property type="match status" value="1"/>
</dbReference>
<comment type="caution">
    <text evidence="13">The sequence shown here is derived from an EMBL/GenBank/DDBJ whole genome shotgun (WGS) entry which is preliminary data.</text>
</comment>
<dbReference type="Gene3D" id="3.20.20.80">
    <property type="entry name" value="Glycosidases"/>
    <property type="match status" value="1"/>
</dbReference>
<dbReference type="EMBL" id="BSYI01000033">
    <property type="protein sequence ID" value="GMG84295.1"/>
    <property type="molecule type" value="Genomic_DNA"/>
</dbReference>
<dbReference type="SUPFAM" id="SSF51445">
    <property type="entry name" value="(Trans)glycosidases"/>
    <property type="match status" value="1"/>
</dbReference>
<keyword evidence="9" id="KW-0326">Glycosidase</keyword>
<dbReference type="InterPro" id="IPR012291">
    <property type="entry name" value="CBM2_carb-bd_dom_sf"/>
</dbReference>
<evidence type="ECO:0000259" key="12">
    <source>
        <dbReference type="PROSITE" id="PS51173"/>
    </source>
</evidence>
<dbReference type="InterPro" id="IPR001547">
    <property type="entry name" value="Glyco_hydro_5"/>
</dbReference>
<evidence type="ECO:0000256" key="6">
    <source>
        <dbReference type="ARBA" id="ARBA00022837"/>
    </source>
</evidence>
<dbReference type="InterPro" id="IPR038081">
    <property type="entry name" value="CalX-like_sf"/>
</dbReference>
<evidence type="ECO:0000313" key="14">
    <source>
        <dbReference type="Proteomes" id="UP001239909"/>
    </source>
</evidence>
<gene>
    <name evidence="13" type="ORF">LNKW23_35100</name>
</gene>
<evidence type="ECO:0000256" key="9">
    <source>
        <dbReference type="ARBA" id="ARBA00023295"/>
    </source>
</evidence>
<dbReference type="RefSeq" id="WP_285673306.1">
    <property type="nucleotide sequence ID" value="NZ_BSYI01000033.1"/>
</dbReference>
<evidence type="ECO:0000256" key="7">
    <source>
        <dbReference type="ARBA" id="ARBA00023001"/>
    </source>
</evidence>
<dbReference type="InterPro" id="IPR017853">
    <property type="entry name" value="GH"/>
</dbReference>
<dbReference type="InterPro" id="IPR008965">
    <property type="entry name" value="CBM2/CBM3_carb-bd_dom_sf"/>
</dbReference>
<name>A0ABQ6LS09_9RHOB</name>
<dbReference type="Gene3D" id="2.60.40.290">
    <property type="match status" value="2"/>
</dbReference>
<evidence type="ECO:0000256" key="8">
    <source>
        <dbReference type="ARBA" id="ARBA00023277"/>
    </source>
</evidence>
<evidence type="ECO:0000256" key="10">
    <source>
        <dbReference type="ARBA" id="ARBA00023326"/>
    </source>
</evidence>
<evidence type="ECO:0000256" key="1">
    <source>
        <dbReference type="ARBA" id="ARBA00000966"/>
    </source>
</evidence>
<keyword evidence="5" id="KW-0378">Hydrolase</keyword>
<reference evidence="13 14" key="1">
    <citation type="submission" date="2023-04" db="EMBL/GenBank/DDBJ databases">
        <title>Marinoamorphus aggregata gen. nov., sp. Nov., isolate from tissue of brittle star Ophioplocus japonicus.</title>
        <authorList>
            <person name="Kawano K."/>
            <person name="Sawayama S."/>
            <person name="Nakagawa S."/>
        </authorList>
    </citation>
    <scope>NUCLEOTIDE SEQUENCE [LARGE SCALE GENOMIC DNA]</scope>
    <source>
        <strain evidence="13 14">NKW23</strain>
    </source>
</reference>
<dbReference type="Pfam" id="PF03160">
    <property type="entry name" value="Calx-beta"/>
    <property type="match status" value="3"/>
</dbReference>
<feature type="domain" description="CBM2" evidence="12">
    <location>
        <begin position="1"/>
        <end position="99"/>
    </location>
</feature>
<dbReference type="Pfam" id="PF00150">
    <property type="entry name" value="Cellulase"/>
    <property type="match status" value="1"/>
</dbReference>
<protein>
    <recommendedName>
        <fullName evidence="2">cellulase</fullName>
        <ecNumber evidence="2">3.2.1.4</ecNumber>
    </recommendedName>
</protein>
<feature type="domain" description="CBM2" evidence="12">
    <location>
        <begin position="809"/>
        <end position="909"/>
    </location>
</feature>